<dbReference type="Pfam" id="PF00400">
    <property type="entry name" value="WD40"/>
    <property type="match status" value="2"/>
</dbReference>
<dbReference type="InterPro" id="IPR055566">
    <property type="entry name" value="ARM_LIN"/>
</dbReference>
<dbReference type="Pfam" id="PF04564">
    <property type="entry name" value="U-box"/>
    <property type="match status" value="1"/>
</dbReference>
<dbReference type="SMART" id="SM00504">
    <property type="entry name" value="Ubox"/>
    <property type="match status" value="1"/>
</dbReference>
<dbReference type="InterPro" id="IPR036322">
    <property type="entry name" value="WD40_repeat_dom_sf"/>
</dbReference>
<dbReference type="Gene3D" id="2.130.10.10">
    <property type="entry name" value="YVTN repeat-like/Quinoprotein amine dehydrogenase"/>
    <property type="match status" value="2"/>
</dbReference>
<evidence type="ECO:0000256" key="1">
    <source>
        <dbReference type="ARBA" id="ARBA00000900"/>
    </source>
</evidence>
<evidence type="ECO:0000256" key="5">
    <source>
        <dbReference type="ARBA" id="ARBA00022679"/>
    </source>
</evidence>
<comment type="pathway">
    <text evidence="2">Protein modification; protein ubiquitination.</text>
</comment>
<dbReference type="Proteomes" id="UP000504609">
    <property type="component" value="Unplaced"/>
</dbReference>
<dbReference type="InterPro" id="IPR001680">
    <property type="entry name" value="WD40_rpt"/>
</dbReference>
<evidence type="ECO:0000256" key="2">
    <source>
        <dbReference type="ARBA" id="ARBA00004906"/>
    </source>
</evidence>
<comment type="catalytic activity">
    <reaction evidence="1">
        <text>S-ubiquitinyl-[E2 ubiquitin-conjugating enzyme]-L-cysteine + [acceptor protein]-L-lysine = [E2 ubiquitin-conjugating enzyme]-L-cysteine + N(6)-ubiquitinyl-[acceptor protein]-L-lysine.</text>
        <dbReference type="EC" id="2.3.2.27"/>
    </reaction>
</comment>
<dbReference type="PANTHER" id="PTHR47446">
    <property type="entry name" value="RING-TYPE E3 UBIQUITIN TRANSFERASE"/>
    <property type="match status" value="1"/>
</dbReference>
<gene>
    <name evidence="10" type="primary">LOC111441113</name>
</gene>
<feature type="domain" description="U-box" evidence="8">
    <location>
        <begin position="18"/>
        <end position="93"/>
    </location>
</feature>
<dbReference type="PROSITE" id="PS50082">
    <property type="entry name" value="WD_REPEATS_2"/>
    <property type="match status" value="2"/>
</dbReference>
<name>A0A6J1F5V6_CUCMO</name>
<evidence type="ECO:0000256" key="7">
    <source>
        <dbReference type="PROSITE-ProRule" id="PRU00221"/>
    </source>
</evidence>
<dbReference type="GO" id="GO:0061630">
    <property type="term" value="F:ubiquitin protein ligase activity"/>
    <property type="evidence" value="ECO:0007669"/>
    <property type="project" value="UniProtKB-EC"/>
</dbReference>
<dbReference type="SUPFAM" id="SSF50978">
    <property type="entry name" value="WD40 repeat-like"/>
    <property type="match status" value="1"/>
</dbReference>
<evidence type="ECO:0000259" key="8">
    <source>
        <dbReference type="PROSITE" id="PS51698"/>
    </source>
</evidence>
<keyword evidence="6" id="KW-0677">Repeat</keyword>
<evidence type="ECO:0000256" key="3">
    <source>
        <dbReference type="ARBA" id="ARBA00012483"/>
    </source>
</evidence>
<dbReference type="GO" id="GO:0016567">
    <property type="term" value="P:protein ubiquitination"/>
    <property type="evidence" value="ECO:0007669"/>
    <property type="project" value="UniProtKB-UniPathway"/>
</dbReference>
<dbReference type="KEGG" id="cmos:111441113"/>
<reference evidence="10" key="1">
    <citation type="submission" date="2025-08" db="UniProtKB">
        <authorList>
            <consortium name="RefSeq"/>
        </authorList>
    </citation>
    <scope>IDENTIFICATION</scope>
    <source>
        <tissue evidence="10">Young leaves</tissue>
    </source>
</reference>
<dbReference type="InterPro" id="IPR016024">
    <property type="entry name" value="ARM-type_fold"/>
</dbReference>
<keyword evidence="5" id="KW-0808">Transferase</keyword>
<dbReference type="SUPFAM" id="SSF57850">
    <property type="entry name" value="RING/U-box"/>
    <property type="match status" value="1"/>
</dbReference>
<dbReference type="PROSITE" id="PS50294">
    <property type="entry name" value="WD_REPEATS_REGION"/>
    <property type="match status" value="2"/>
</dbReference>
<dbReference type="PRINTS" id="PR00320">
    <property type="entry name" value="GPROTEINBRPT"/>
</dbReference>
<dbReference type="InterPro" id="IPR003613">
    <property type="entry name" value="Ubox_domain"/>
</dbReference>
<protein>
    <recommendedName>
        <fullName evidence="3">RING-type E3 ubiquitin transferase</fullName>
        <ecNumber evidence="3">2.3.2.27</ecNumber>
    </recommendedName>
</protein>
<accession>A0A6J1F5V6</accession>
<dbReference type="InterPro" id="IPR056514">
    <property type="entry name" value="ARM_LIN_2nd"/>
</dbReference>
<evidence type="ECO:0000313" key="10">
    <source>
        <dbReference type="RefSeq" id="XP_022933810.1"/>
    </source>
</evidence>
<dbReference type="PROSITE" id="PS51698">
    <property type="entry name" value="U_BOX"/>
    <property type="match status" value="1"/>
</dbReference>
<feature type="repeat" description="WD" evidence="7">
    <location>
        <begin position="706"/>
        <end position="739"/>
    </location>
</feature>
<dbReference type="Pfam" id="PF23654">
    <property type="entry name" value="ARM_LIN_2nd"/>
    <property type="match status" value="1"/>
</dbReference>
<dbReference type="AlphaFoldDB" id="A0A6J1F5V6"/>
<dbReference type="EC" id="2.3.2.27" evidence="3"/>
<evidence type="ECO:0000256" key="6">
    <source>
        <dbReference type="ARBA" id="ARBA00022737"/>
    </source>
</evidence>
<dbReference type="Pfam" id="PF23628">
    <property type="entry name" value="ARM_LIN_C"/>
    <property type="match status" value="1"/>
</dbReference>
<dbReference type="GeneID" id="111441113"/>
<sequence>MEESGNNGLESGEMHHNTHPKDFVCPITCNIFYDPVTIETGQTYERSAIQEWLDRGNSTCPITGQKLQNTQLPKTNYVLKRLIASWLKENPNFVTDKALDEADSAAVLISPVSVISQASINRSMEVRHAISNIVSSEVLEEAESAVLCVERFWLEENVDVEIQHMLLKPPVINGLVEILINSVDLQVLRASIFLLSELGFKDAAVIQTLTRVESDVDCIVTLFKSGLMEAVVLMYRFGLSIQRLQEMDLAGSLLNVVKKKEDVNKMQLNPKSAAVILLRKILGRSKEGSLIAVAVLAENAIESILVSLKAKQVEERIAAVGILLRCIQEDGKCRNMIADKADLAPILGSFMEVSNDEQFEIIMFLSELVKLNRRTFNEQILQNIKDGGECSTMHSLLVYLQTAPRDQCPVVAGFLLQLDILVEPRKSSIYREEAMDVLLSCLGNSDFPTAQISAAETIMSLQGRFSTSGRPLTRYVLLERVGFAKGCMKPKRRDNNSSGPGDVELSIKAEERATDEWERKMAFVLASHDFGLLFEPLAKGLKSKYAALFSACFVSATWLSHMLKVLPDTGILDTARVCLLDHFVSIFITTTDIEEKALALLGMNSFVHQPEGLQYLSSNMKDIMRGLKELRRSTALAFEMLKVLCKGEESSAELWSHQELFLVDCSRNGEVLSIAYFKDKIISGHSDGTIKVWSVGGTNLHPLQETQEHSKGVTSLAIIESEEKLYSGSLDKTIKVWSLGSDVIQCIQVHDVKDQVHNLVVSKTIACFIPHGAGIRVYSWGGESKLLNSSKHVKRLNLVRGKLYCGCHDSSIQEVDLATGTVSYIHIGSRKLLGKPNIVQSLQIYDEQLFSASTTLDGAAVKIWSMSNNSVIATLSTAMDIRTMTVSSDLTYLGGRGGVVEIWGRDKLNKIDTLQTGRICKVACMTLNEREDVLVIGTSDGRIQAWGL</sequence>
<evidence type="ECO:0000313" key="9">
    <source>
        <dbReference type="Proteomes" id="UP000504609"/>
    </source>
</evidence>
<feature type="repeat" description="WD" evidence="7">
    <location>
        <begin position="915"/>
        <end position="948"/>
    </location>
</feature>
<dbReference type="InterPro" id="IPR015943">
    <property type="entry name" value="WD40/YVTN_repeat-like_dom_sf"/>
</dbReference>
<proteinExistence type="predicted"/>
<dbReference type="CDD" id="cd16664">
    <property type="entry name" value="RING-Ubox_PUB"/>
    <property type="match status" value="1"/>
</dbReference>
<keyword evidence="9" id="KW-1185">Reference proteome</keyword>
<dbReference type="InterPro" id="IPR013083">
    <property type="entry name" value="Znf_RING/FYVE/PHD"/>
</dbReference>
<organism evidence="9 10">
    <name type="scientific">Cucurbita moschata</name>
    <name type="common">Winter crookneck squash</name>
    <name type="synonym">Cucurbita pepo var. moschata</name>
    <dbReference type="NCBI Taxonomy" id="3662"/>
    <lineage>
        <taxon>Eukaryota</taxon>
        <taxon>Viridiplantae</taxon>
        <taxon>Streptophyta</taxon>
        <taxon>Embryophyta</taxon>
        <taxon>Tracheophyta</taxon>
        <taxon>Spermatophyta</taxon>
        <taxon>Magnoliopsida</taxon>
        <taxon>eudicotyledons</taxon>
        <taxon>Gunneridae</taxon>
        <taxon>Pentapetalae</taxon>
        <taxon>rosids</taxon>
        <taxon>fabids</taxon>
        <taxon>Cucurbitales</taxon>
        <taxon>Cucurbitaceae</taxon>
        <taxon>Cucurbiteae</taxon>
        <taxon>Cucurbita</taxon>
    </lineage>
</organism>
<dbReference type="SMART" id="SM00320">
    <property type="entry name" value="WD40"/>
    <property type="match status" value="4"/>
</dbReference>
<dbReference type="InterPro" id="IPR020472">
    <property type="entry name" value="WD40_PAC1"/>
</dbReference>
<dbReference type="SUPFAM" id="SSF48371">
    <property type="entry name" value="ARM repeat"/>
    <property type="match status" value="1"/>
</dbReference>
<keyword evidence="4 7" id="KW-0853">WD repeat</keyword>
<dbReference type="PANTHER" id="PTHR47446:SF2">
    <property type="entry name" value="RING-TYPE E3 UBIQUITIN TRANSFERASE"/>
    <property type="match status" value="1"/>
</dbReference>
<dbReference type="InterPro" id="IPR052858">
    <property type="entry name" value="E3_ubiquitin-ligase_LIN"/>
</dbReference>
<evidence type="ECO:0000256" key="4">
    <source>
        <dbReference type="ARBA" id="ARBA00022574"/>
    </source>
</evidence>
<dbReference type="Gene3D" id="3.30.40.10">
    <property type="entry name" value="Zinc/RING finger domain, C3HC4 (zinc finger)"/>
    <property type="match status" value="1"/>
</dbReference>
<dbReference type="InterPro" id="IPR045210">
    <property type="entry name" value="RING-Ubox_PUB"/>
</dbReference>
<dbReference type="RefSeq" id="XP_022933810.1">
    <property type="nucleotide sequence ID" value="XM_023078042.1"/>
</dbReference>
<dbReference type="UniPathway" id="UPA00143"/>